<keyword evidence="3" id="KW-0472">Membrane</keyword>
<dbReference type="STRING" id="743722.Sph21_2030"/>
<dbReference type="GO" id="GO:0009001">
    <property type="term" value="F:serine O-acetyltransferase activity"/>
    <property type="evidence" value="ECO:0007669"/>
    <property type="project" value="UniProtKB-EC"/>
</dbReference>
<dbReference type="AlphaFoldDB" id="F4CB23"/>
<organism evidence="4">
    <name type="scientific">Sphingobacterium sp. (strain 21)</name>
    <dbReference type="NCBI Taxonomy" id="743722"/>
    <lineage>
        <taxon>Bacteria</taxon>
        <taxon>Pseudomonadati</taxon>
        <taxon>Bacteroidota</taxon>
        <taxon>Sphingobacteriia</taxon>
        <taxon>Sphingobacteriales</taxon>
        <taxon>Sphingobacteriaceae</taxon>
        <taxon>Sphingobacterium</taxon>
    </lineage>
</organism>
<dbReference type="PANTHER" id="PTHR42811">
    <property type="entry name" value="SERINE ACETYLTRANSFERASE"/>
    <property type="match status" value="1"/>
</dbReference>
<feature type="transmembrane region" description="Helical" evidence="3">
    <location>
        <begin position="79"/>
        <end position="102"/>
    </location>
</feature>
<dbReference type="EC" id="2.3.1.30" evidence="1"/>
<evidence type="ECO:0000313" key="4">
    <source>
        <dbReference type="EMBL" id="ADZ78590.1"/>
    </source>
</evidence>
<gene>
    <name evidence="4" type="ordered locus">Sph21_2030</name>
</gene>
<dbReference type="KEGG" id="shg:Sph21_2030"/>
<accession>F4CB23</accession>
<evidence type="ECO:0000256" key="1">
    <source>
        <dbReference type="ARBA" id="ARBA00013266"/>
    </source>
</evidence>
<feature type="transmembrane region" description="Helical" evidence="3">
    <location>
        <begin position="50"/>
        <end position="67"/>
    </location>
</feature>
<dbReference type="InterPro" id="IPR011004">
    <property type="entry name" value="Trimer_LpxA-like_sf"/>
</dbReference>
<protein>
    <recommendedName>
        <fullName evidence="1">serine O-acetyltransferase</fullName>
        <ecNumber evidence="1">2.3.1.30</ecNumber>
    </recommendedName>
</protein>
<dbReference type="PATRIC" id="fig|743722.3.peg.2166"/>
<keyword evidence="3" id="KW-1133">Transmembrane helix</keyword>
<dbReference type="SUPFAM" id="SSF51161">
    <property type="entry name" value="Trimeric LpxA-like enzymes"/>
    <property type="match status" value="1"/>
</dbReference>
<dbReference type="InterPro" id="IPR042122">
    <property type="entry name" value="Ser_AcTrfase_N_sf"/>
</dbReference>
<dbReference type="HOGENOM" id="CLU_051638_10_1_10"/>
<proteinExistence type="predicted"/>
<dbReference type="Pfam" id="PF00132">
    <property type="entry name" value="Hexapep"/>
    <property type="match status" value="1"/>
</dbReference>
<reference evidence="4" key="1">
    <citation type="submission" date="2011-03" db="EMBL/GenBank/DDBJ databases">
        <title>Complete sequence of Sphingobacterium sp. 21.</title>
        <authorList>
            <consortium name="US DOE Joint Genome Institute"/>
            <person name="Lucas S."/>
            <person name="Copeland A."/>
            <person name="Lapidus A."/>
            <person name="Cheng J.-F."/>
            <person name="Goodwin L."/>
            <person name="Pitluck S."/>
            <person name="Davenport K."/>
            <person name="Detter J.C."/>
            <person name="Han C."/>
            <person name="Tapia R."/>
            <person name="Land M."/>
            <person name="Hauser L."/>
            <person name="Kyrpides N."/>
            <person name="Ivanova N."/>
            <person name="Ovchinnikova G."/>
            <person name="Pagani I."/>
            <person name="Siebers A.K."/>
            <person name="Allgaier M."/>
            <person name="Thelen M.P."/>
            <person name="Hugenholtz P."/>
            <person name="Woyke T."/>
        </authorList>
    </citation>
    <scope>NUCLEOTIDE SEQUENCE</scope>
    <source>
        <strain evidence="4">21</strain>
    </source>
</reference>
<keyword evidence="4" id="KW-0808">Transferase</keyword>
<comment type="catalytic activity">
    <reaction evidence="2">
        <text>L-serine + acetyl-CoA = O-acetyl-L-serine + CoA</text>
        <dbReference type="Rhea" id="RHEA:24560"/>
        <dbReference type="ChEBI" id="CHEBI:33384"/>
        <dbReference type="ChEBI" id="CHEBI:57287"/>
        <dbReference type="ChEBI" id="CHEBI:57288"/>
        <dbReference type="ChEBI" id="CHEBI:58340"/>
        <dbReference type="EC" id="2.3.1.30"/>
    </reaction>
</comment>
<dbReference type="eggNOG" id="COG1045">
    <property type="taxonomic scope" value="Bacteria"/>
</dbReference>
<sequence>MKTWLASSWHDLKELKVQYEMNPVLAIIANRGFHALFIYRLSNWLYRIKIPLLPLIFTRIIQILYAIDIDYKASLEGGVIIIHGMGLVIGEGVIIASGTVLYHGVTLGRKTQGKHTPRGDGFPNVGSNCVIGAGAKLLGAISIGSGSIVGANCVLTENLEEASIVKIANSSYSIKSLQKLSSI</sequence>
<dbReference type="Gene3D" id="1.10.3130.10">
    <property type="entry name" value="serine acetyltransferase, domain 1"/>
    <property type="match status" value="1"/>
</dbReference>
<name>F4CB23_SPHS2</name>
<dbReference type="EMBL" id="CP002584">
    <property type="protein sequence ID" value="ADZ78590.1"/>
    <property type="molecule type" value="Genomic_DNA"/>
</dbReference>
<dbReference type="OrthoDB" id="9814490at2"/>
<dbReference type="Gene3D" id="2.160.10.10">
    <property type="entry name" value="Hexapeptide repeat proteins"/>
    <property type="match status" value="1"/>
</dbReference>
<evidence type="ECO:0000256" key="3">
    <source>
        <dbReference type="SAM" id="Phobius"/>
    </source>
</evidence>
<keyword evidence="3" id="KW-0812">Transmembrane</keyword>
<evidence type="ECO:0000256" key="2">
    <source>
        <dbReference type="ARBA" id="ARBA00049486"/>
    </source>
</evidence>
<dbReference type="InterPro" id="IPR001451">
    <property type="entry name" value="Hexapep"/>
</dbReference>